<keyword evidence="1" id="KW-0472">Membrane</keyword>
<gene>
    <name evidence="2" type="ORF">TRL7639_01755</name>
</gene>
<keyword evidence="1" id="KW-0812">Transmembrane</keyword>
<feature type="transmembrane region" description="Helical" evidence="1">
    <location>
        <begin position="6"/>
        <end position="31"/>
    </location>
</feature>
<keyword evidence="3" id="KW-1185">Reference proteome</keyword>
<reference evidence="2 3" key="1">
    <citation type="submission" date="2017-03" db="EMBL/GenBank/DDBJ databases">
        <authorList>
            <person name="Afonso C.L."/>
            <person name="Miller P.J."/>
            <person name="Scott M.A."/>
            <person name="Spackman E."/>
            <person name="Goraichik I."/>
            <person name="Dimitrov K.M."/>
            <person name="Suarez D.L."/>
            <person name="Swayne D.E."/>
        </authorList>
    </citation>
    <scope>NUCLEOTIDE SEQUENCE [LARGE SCALE GENOMIC DNA]</scope>
    <source>
        <strain evidence="2 3">CECT 7639</strain>
    </source>
</reference>
<evidence type="ECO:0000256" key="1">
    <source>
        <dbReference type="SAM" id="Phobius"/>
    </source>
</evidence>
<keyword evidence="1" id="KW-1133">Transmembrane helix</keyword>
<dbReference type="Proteomes" id="UP000193077">
    <property type="component" value="Unassembled WGS sequence"/>
</dbReference>
<evidence type="ECO:0000313" key="2">
    <source>
        <dbReference type="EMBL" id="SLN36349.1"/>
    </source>
</evidence>
<dbReference type="AlphaFoldDB" id="A0A1Y5SBS5"/>
<sequence>MFGSILAHLAAHSILITFVGGFITLIGAALTSYDGKLQASRTNLELKEHVSEQGEQTRQQGQESAQLLVDQIEAPRYSEFHAAFLKRFSDPVKVIAIESQAYPALVQIMKERGTTTLSHEFVSEFYERATVSDEYVQRLTQNLYEFVFGSGQSTSATPQALETYEKLRDLIAAADGPDWPKHVAGFDLEDGLDAIVASVGVLVDVSTTKEDWLIAEIVSDYRRHKDIWGMAIPVAYTYRLLQGALLLSGDITDKGDFFVFGSGITLNTYTTPGIRGLSATPLSVSHRKFFEDIHRKAVEEGRQR</sequence>
<protein>
    <submittedName>
        <fullName evidence="2">Uncharacterized protein</fullName>
    </submittedName>
</protein>
<proteinExistence type="predicted"/>
<organism evidence="2 3">
    <name type="scientific">Falsiruegeria litorea R37</name>
    <dbReference type="NCBI Taxonomy" id="1200284"/>
    <lineage>
        <taxon>Bacteria</taxon>
        <taxon>Pseudomonadati</taxon>
        <taxon>Pseudomonadota</taxon>
        <taxon>Alphaproteobacteria</taxon>
        <taxon>Rhodobacterales</taxon>
        <taxon>Roseobacteraceae</taxon>
        <taxon>Falsiruegeria</taxon>
    </lineage>
</organism>
<name>A0A1Y5SBS5_9RHOB</name>
<dbReference type="EMBL" id="FWFO01000001">
    <property type="protein sequence ID" value="SLN36349.1"/>
    <property type="molecule type" value="Genomic_DNA"/>
</dbReference>
<evidence type="ECO:0000313" key="3">
    <source>
        <dbReference type="Proteomes" id="UP000193077"/>
    </source>
</evidence>
<accession>A0A1Y5SBS5</accession>